<feature type="active site" evidence="9">
    <location>
        <position position="273"/>
    </location>
</feature>
<keyword evidence="2 9" id="KW-0963">Cytoplasm</keyword>
<feature type="active site" evidence="9">
    <location>
        <position position="303"/>
    </location>
</feature>
<dbReference type="Pfam" id="PF08545">
    <property type="entry name" value="ACP_syn_III"/>
    <property type="match status" value="1"/>
</dbReference>
<evidence type="ECO:0000256" key="1">
    <source>
        <dbReference type="ARBA" id="ARBA00008642"/>
    </source>
</evidence>
<name>A0ABQ3T5D5_9ACTN</name>
<comment type="catalytic activity">
    <reaction evidence="9">
        <text>malonyl-[ACP] + acetyl-CoA + H(+) = 3-oxobutanoyl-[ACP] + CO2 + CoA</text>
        <dbReference type="Rhea" id="RHEA:12080"/>
        <dbReference type="Rhea" id="RHEA-COMP:9623"/>
        <dbReference type="Rhea" id="RHEA-COMP:9625"/>
        <dbReference type="ChEBI" id="CHEBI:15378"/>
        <dbReference type="ChEBI" id="CHEBI:16526"/>
        <dbReference type="ChEBI" id="CHEBI:57287"/>
        <dbReference type="ChEBI" id="CHEBI:57288"/>
        <dbReference type="ChEBI" id="CHEBI:78449"/>
        <dbReference type="ChEBI" id="CHEBI:78450"/>
        <dbReference type="EC" id="2.3.1.180"/>
    </reaction>
</comment>
<dbReference type="EMBL" id="BNED01000005">
    <property type="protein sequence ID" value="GHI75616.1"/>
    <property type="molecule type" value="Genomic_DNA"/>
</dbReference>
<comment type="similarity">
    <text evidence="1 9">Belongs to the thiolase-like superfamily. FabH family.</text>
</comment>
<dbReference type="PANTHER" id="PTHR34069:SF2">
    <property type="entry name" value="BETA-KETOACYL-[ACYL-CARRIER-PROTEIN] SYNTHASE III"/>
    <property type="match status" value="1"/>
</dbReference>
<evidence type="ECO:0000256" key="3">
    <source>
        <dbReference type="ARBA" id="ARBA00022516"/>
    </source>
</evidence>
<comment type="subunit">
    <text evidence="9">Homodimer.</text>
</comment>
<comment type="subcellular location">
    <subcellularLocation>
        <location evidence="9">Cytoplasm</location>
    </subcellularLocation>
</comment>
<evidence type="ECO:0000256" key="5">
    <source>
        <dbReference type="ARBA" id="ARBA00022832"/>
    </source>
</evidence>
<dbReference type="HAMAP" id="MF_01815">
    <property type="entry name" value="FabH"/>
    <property type="match status" value="1"/>
</dbReference>
<keyword evidence="7 9" id="KW-0275">Fatty acid biosynthesis</keyword>
<evidence type="ECO:0000259" key="10">
    <source>
        <dbReference type="Pfam" id="PF08541"/>
    </source>
</evidence>
<organism evidence="12 13">
    <name type="scientific">Streptomyces spororaveus</name>
    <dbReference type="NCBI Taxonomy" id="284039"/>
    <lineage>
        <taxon>Bacteria</taxon>
        <taxon>Bacillati</taxon>
        <taxon>Actinomycetota</taxon>
        <taxon>Actinomycetes</taxon>
        <taxon>Kitasatosporales</taxon>
        <taxon>Streptomycetaceae</taxon>
        <taxon>Streptomyces</taxon>
    </lineage>
</organism>
<comment type="caution">
    <text evidence="12">The sequence shown here is derived from an EMBL/GenBank/DDBJ whole genome shotgun (WGS) entry which is preliminary data.</text>
</comment>
<evidence type="ECO:0000313" key="12">
    <source>
        <dbReference type="EMBL" id="GHI75616.1"/>
    </source>
</evidence>
<dbReference type="EC" id="2.3.1.180" evidence="9"/>
<dbReference type="InterPro" id="IPR013751">
    <property type="entry name" value="ACP_syn_III_N"/>
</dbReference>
<evidence type="ECO:0000256" key="6">
    <source>
        <dbReference type="ARBA" id="ARBA00023098"/>
    </source>
</evidence>
<dbReference type="Proteomes" id="UP000608522">
    <property type="component" value="Unassembled WGS sequence"/>
</dbReference>
<comment type="function">
    <text evidence="9">Catalyzes the condensation reaction of fatty acid synthesis by the addition to an acyl acceptor of two carbons from malonyl-ACP. Catalyzes the first condensation reaction which initiates fatty acid synthesis and may therefore play a role in governing the total rate of fatty acid production. Possesses both acetoacetyl-ACP synthase and acetyl transacylase activities. Its substrate specificity determines the biosynthesis of branched-chain and/or straight-chain of fatty acids.</text>
</comment>
<gene>
    <name evidence="12" type="primary">fabH_2</name>
    <name evidence="9" type="synonym">fabH</name>
    <name evidence="12" type="ORF">Sspor_11770</name>
</gene>
<keyword evidence="9" id="KW-0511">Multifunctional enzyme</keyword>
<dbReference type="Gene3D" id="3.40.47.10">
    <property type="match status" value="1"/>
</dbReference>
<feature type="domain" description="Beta-ketoacyl-[acyl-carrier-protein] synthase III N-terminal" evidence="11">
    <location>
        <begin position="124"/>
        <end position="203"/>
    </location>
</feature>
<keyword evidence="13" id="KW-1185">Reference proteome</keyword>
<keyword evidence="5 9" id="KW-0276">Fatty acid metabolism</keyword>
<keyword evidence="3 9" id="KW-0444">Lipid biosynthesis</keyword>
<comment type="pathway">
    <text evidence="9">Lipid metabolism; fatty acid biosynthesis.</text>
</comment>
<dbReference type="NCBIfam" id="NF006829">
    <property type="entry name" value="PRK09352.1"/>
    <property type="match status" value="1"/>
</dbReference>
<dbReference type="InterPro" id="IPR004655">
    <property type="entry name" value="FabH"/>
</dbReference>
<evidence type="ECO:0000259" key="11">
    <source>
        <dbReference type="Pfam" id="PF08545"/>
    </source>
</evidence>
<evidence type="ECO:0000256" key="9">
    <source>
        <dbReference type="HAMAP-Rule" id="MF_01815"/>
    </source>
</evidence>
<evidence type="ECO:0000256" key="8">
    <source>
        <dbReference type="ARBA" id="ARBA00023315"/>
    </source>
</evidence>
<reference evidence="13" key="1">
    <citation type="submission" date="2023-07" db="EMBL/GenBank/DDBJ databases">
        <title>Whole genome shotgun sequence of Streptomyces spororaveus NBRC 15456.</title>
        <authorList>
            <person name="Komaki H."/>
            <person name="Tamura T."/>
        </authorList>
    </citation>
    <scope>NUCLEOTIDE SEQUENCE [LARGE SCALE GENOMIC DNA]</scope>
    <source>
        <strain evidence="13">NBRC 15456</strain>
    </source>
</reference>
<dbReference type="NCBIfam" id="TIGR00747">
    <property type="entry name" value="fabH"/>
    <property type="match status" value="1"/>
</dbReference>
<feature type="domain" description="Beta-ketoacyl-[acyl-carrier-protein] synthase III C-terminal" evidence="10">
    <location>
        <begin position="258"/>
        <end position="346"/>
    </location>
</feature>
<accession>A0ABQ3T5D5</accession>
<dbReference type="InterPro" id="IPR013747">
    <property type="entry name" value="ACP_syn_III_C"/>
</dbReference>
<dbReference type="CDD" id="cd00830">
    <property type="entry name" value="KAS_III"/>
    <property type="match status" value="1"/>
</dbReference>
<keyword evidence="4 9" id="KW-0808">Transferase</keyword>
<evidence type="ECO:0000313" key="13">
    <source>
        <dbReference type="Proteomes" id="UP000608522"/>
    </source>
</evidence>
<feature type="region of interest" description="ACP-binding" evidence="9">
    <location>
        <begin position="274"/>
        <end position="278"/>
    </location>
</feature>
<dbReference type="InterPro" id="IPR016039">
    <property type="entry name" value="Thiolase-like"/>
</dbReference>
<evidence type="ECO:0000256" key="7">
    <source>
        <dbReference type="ARBA" id="ARBA00023160"/>
    </source>
</evidence>
<keyword evidence="6 9" id="KW-0443">Lipid metabolism</keyword>
<keyword evidence="8 9" id="KW-0012">Acyltransferase</keyword>
<comment type="domain">
    <text evidence="9">The last Arg residue of the ACP-binding site is essential for the weak association between ACP/AcpP and FabH.</text>
</comment>
<dbReference type="PANTHER" id="PTHR34069">
    <property type="entry name" value="3-OXOACYL-[ACYL-CARRIER-PROTEIN] SYNTHASE 3"/>
    <property type="match status" value="1"/>
</dbReference>
<dbReference type="SUPFAM" id="SSF53901">
    <property type="entry name" value="Thiolase-like"/>
    <property type="match status" value="1"/>
</dbReference>
<feature type="active site" evidence="9">
    <location>
        <position position="129"/>
    </location>
</feature>
<evidence type="ECO:0000256" key="2">
    <source>
        <dbReference type="ARBA" id="ARBA00022490"/>
    </source>
</evidence>
<sequence>MRRGIRRTPYPDRGELMPQPVVLSGLSGWLPSRTVDNTDVLARLPEGLTEEWIVQRTGIRERRRVEPGMSTSDMAVRAAAPLVASTTGRIDAVVVATTTPDFPIPATAPIVAAELGLVDAAAWDVNAACSGFVTGLAAVTSMISAGVFGRALLIGADAMSTVVDPGDRNTAILFGDGAGAVLLEADSGAETGSFGPFDLGSDGGSTRLVGIDAGGSRQRSRTGPSVVADRDHYLRMAGPELFTHAVRRMTASGATAVKDAGWQPSDVDWLVAHQANVRILTAVADRLDIPEERCVVNLDLVGNTSAASIPLAMAHLHRSGRARAGDRVLLTAFGAGLAWGSTTLTWPDLPH</sequence>
<protein>
    <recommendedName>
        <fullName evidence="9">Beta-ketoacyl-[acyl-carrier-protein] synthase III</fullName>
        <shortName evidence="9">Beta-ketoacyl-ACP synthase III</shortName>
        <shortName evidence="9">KAS III</shortName>
        <ecNumber evidence="9">2.3.1.180</ecNumber>
    </recommendedName>
    <alternativeName>
        <fullName evidence="9">3-oxoacyl-[acyl-carrier-protein] synthase 3</fullName>
    </alternativeName>
    <alternativeName>
        <fullName evidence="9">3-oxoacyl-[acyl-carrier-protein] synthase III</fullName>
    </alternativeName>
</protein>
<proteinExistence type="inferred from homology"/>
<evidence type="ECO:0000256" key="4">
    <source>
        <dbReference type="ARBA" id="ARBA00022679"/>
    </source>
</evidence>
<dbReference type="Pfam" id="PF08541">
    <property type="entry name" value="ACP_syn_III_C"/>
    <property type="match status" value="1"/>
</dbReference>